<name>A0A3S5CHZ0_9PLAT</name>
<proteinExistence type="predicted"/>
<dbReference type="EMBL" id="CAAALY010007298">
    <property type="protein sequence ID" value="VEL09809.1"/>
    <property type="molecule type" value="Genomic_DNA"/>
</dbReference>
<sequence length="87" mass="9568">MSVDPLGVHVLSGIQNIEQSRHDHFLDLNKKTCTVNSEITQVGQDDDSDDSDSLSVTIRLNGRLDYALSAINSVSIVLLIPSHQNYC</sequence>
<dbReference type="Proteomes" id="UP000784294">
    <property type="component" value="Unassembled WGS sequence"/>
</dbReference>
<gene>
    <name evidence="1" type="ORF">PXEA_LOCUS3249</name>
</gene>
<reference evidence="1" key="1">
    <citation type="submission" date="2018-11" db="EMBL/GenBank/DDBJ databases">
        <authorList>
            <consortium name="Pathogen Informatics"/>
        </authorList>
    </citation>
    <scope>NUCLEOTIDE SEQUENCE</scope>
</reference>
<keyword evidence="2" id="KW-1185">Reference proteome</keyword>
<comment type="caution">
    <text evidence="1">The sequence shown here is derived from an EMBL/GenBank/DDBJ whole genome shotgun (WGS) entry which is preliminary data.</text>
</comment>
<organism evidence="1 2">
    <name type="scientific">Protopolystoma xenopodis</name>
    <dbReference type="NCBI Taxonomy" id="117903"/>
    <lineage>
        <taxon>Eukaryota</taxon>
        <taxon>Metazoa</taxon>
        <taxon>Spiralia</taxon>
        <taxon>Lophotrochozoa</taxon>
        <taxon>Platyhelminthes</taxon>
        <taxon>Monogenea</taxon>
        <taxon>Polyopisthocotylea</taxon>
        <taxon>Polystomatidea</taxon>
        <taxon>Polystomatidae</taxon>
        <taxon>Protopolystoma</taxon>
    </lineage>
</organism>
<dbReference type="AlphaFoldDB" id="A0A3S5CHZ0"/>
<protein>
    <submittedName>
        <fullName evidence="1">Uncharacterized protein</fullName>
    </submittedName>
</protein>
<evidence type="ECO:0000313" key="1">
    <source>
        <dbReference type="EMBL" id="VEL09809.1"/>
    </source>
</evidence>
<accession>A0A3S5CHZ0</accession>
<evidence type="ECO:0000313" key="2">
    <source>
        <dbReference type="Proteomes" id="UP000784294"/>
    </source>
</evidence>